<evidence type="ECO:0000256" key="3">
    <source>
        <dbReference type="ARBA" id="ARBA00023242"/>
    </source>
</evidence>
<dbReference type="Ensembl" id="ENSAPET00000031039.1">
    <property type="protein sequence ID" value="ENSAPEP00000030233.1"/>
    <property type="gene ID" value="ENSAPEG00000021477.1"/>
</dbReference>
<feature type="coiled-coil region" evidence="4">
    <location>
        <begin position="690"/>
        <end position="720"/>
    </location>
</feature>
<feature type="region of interest" description="Disordered" evidence="5">
    <location>
        <begin position="774"/>
        <end position="840"/>
    </location>
</feature>
<evidence type="ECO:0000313" key="7">
    <source>
        <dbReference type="Proteomes" id="UP000265080"/>
    </source>
</evidence>
<dbReference type="GO" id="GO:0003714">
    <property type="term" value="F:transcription corepressor activity"/>
    <property type="evidence" value="ECO:0007669"/>
    <property type="project" value="TreeGrafter"/>
</dbReference>
<reference evidence="6" key="3">
    <citation type="submission" date="2025-09" db="UniProtKB">
        <authorList>
            <consortium name="Ensembl"/>
        </authorList>
    </citation>
    <scope>IDENTIFICATION</scope>
</reference>
<comment type="similarity">
    <text evidence="2">Belongs to the MYBBP1A family.</text>
</comment>
<accession>A0A3P8U4J6</accession>
<keyword evidence="3" id="KW-0539">Nucleus</keyword>
<evidence type="ECO:0000256" key="2">
    <source>
        <dbReference type="ARBA" id="ARBA00006809"/>
    </source>
</evidence>
<keyword evidence="7" id="KW-1185">Reference proteome</keyword>
<reference evidence="6" key="2">
    <citation type="submission" date="2025-08" db="UniProtKB">
        <authorList>
            <consortium name="Ensembl"/>
        </authorList>
    </citation>
    <scope>IDENTIFICATION</scope>
</reference>
<dbReference type="InterPro" id="IPR007015">
    <property type="entry name" value="DNA_pol_V/MYBBP1A"/>
</dbReference>
<feature type="compositionally biased region" description="Basic residues" evidence="5">
    <location>
        <begin position="1245"/>
        <end position="1262"/>
    </location>
</feature>
<dbReference type="InterPro" id="IPR016024">
    <property type="entry name" value="ARM-type_fold"/>
</dbReference>
<feature type="region of interest" description="Disordered" evidence="5">
    <location>
        <begin position="1228"/>
        <end position="1331"/>
    </location>
</feature>
<dbReference type="GO" id="GO:0003723">
    <property type="term" value="F:RNA binding"/>
    <property type="evidence" value="ECO:0007669"/>
    <property type="project" value="TreeGrafter"/>
</dbReference>
<evidence type="ECO:0000313" key="6">
    <source>
        <dbReference type="Ensembl" id="ENSAPEP00000030233.1"/>
    </source>
</evidence>
<dbReference type="GO" id="GO:0043565">
    <property type="term" value="F:sequence-specific DNA binding"/>
    <property type="evidence" value="ECO:0007669"/>
    <property type="project" value="TreeGrafter"/>
</dbReference>
<feature type="compositionally biased region" description="Basic residues" evidence="5">
    <location>
        <begin position="1285"/>
        <end position="1296"/>
    </location>
</feature>
<feature type="compositionally biased region" description="Acidic residues" evidence="5">
    <location>
        <begin position="799"/>
        <end position="840"/>
    </location>
</feature>
<dbReference type="Pfam" id="PF04931">
    <property type="entry name" value="DNA_pol_phi"/>
    <property type="match status" value="1"/>
</dbReference>
<evidence type="ECO:0000256" key="5">
    <source>
        <dbReference type="SAM" id="MobiDB-lite"/>
    </source>
</evidence>
<dbReference type="Proteomes" id="UP000265080">
    <property type="component" value="Chromosome 15"/>
</dbReference>
<dbReference type="GO" id="GO:0005730">
    <property type="term" value="C:nucleolus"/>
    <property type="evidence" value="ECO:0007669"/>
    <property type="project" value="InterPro"/>
</dbReference>
<proteinExistence type="inferred from homology"/>
<reference evidence="6 7" key="1">
    <citation type="submission" date="2018-03" db="EMBL/GenBank/DDBJ databases">
        <title>Finding Nemo's genes: A chromosome-scale reference assembly of the genome of the orange clownfish Amphiprion percula.</title>
        <authorList>
            <person name="Lehmann R."/>
        </authorList>
    </citation>
    <scope>NUCLEOTIDE SEQUENCE</scope>
</reference>
<dbReference type="PANTHER" id="PTHR13213">
    <property type="entry name" value="MYB-BINDING PROTEIN 1A FAMILY MEMBER"/>
    <property type="match status" value="1"/>
</dbReference>
<dbReference type="OMA" id="VWKHDDP"/>
<keyword evidence="4" id="KW-0175">Coiled coil</keyword>
<dbReference type="PANTHER" id="PTHR13213:SF2">
    <property type="entry name" value="MYB-BINDING PROTEIN 1A"/>
    <property type="match status" value="1"/>
</dbReference>
<protein>
    <submittedName>
        <fullName evidence="6">MYB binding protein (P160) 1a</fullName>
    </submittedName>
</protein>
<evidence type="ECO:0000256" key="1">
    <source>
        <dbReference type="ARBA" id="ARBA00004123"/>
    </source>
</evidence>
<organism evidence="6 7">
    <name type="scientific">Amphiprion percula</name>
    <name type="common">Orange clownfish</name>
    <name type="synonym">Lutjanus percula</name>
    <dbReference type="NCBI Taxonomy" id="161767"/>
    <lineage>
        <taxon>Eukaryota</taxon>
        <taxon>Metazoa</taxon>
        <taxon>Chordata</taxon>
        <taxon>Craniata</taxon>
        <taxon>Vertebrata</taxon>
        <taxon>Euteleostomi</taxon>
        <taxon>Actinopterygii</taxon>
        <taxon>Neopterygii</taxon>
        <taxon>Teleostei</taxon>
        <taxon>Neoteleostei</taxon>
        <taxon>Acanthomorphata</taxon>
        <taxon>Ovalentaria</taxon>
        <taxon>Pomacentridae</taxon>
        <taxon>Amphiprion</taxon>
    </lineage>
</organism>
<dbReference type="GeneTree" id="ENSGT00390000017457"/>
<comment type="subcellular location">
    <subcellularLocation>
        <location evidence="1">Nucleus</location>
    </subcellularLocation>
</comment>
<name>A0A3P8U4J6_AMPPE</name>
<dbReference type="STRING" id="161767.ENSAPEP00000030233"/>
<feature type="compositionally biased region" description="Basic residues" evidence="5">
    <location>
        <begin position="1322"/>
        <end position="1331"/>
    </location>
</feature>
<evidence type="ECO:0000256" key="4">
    <source>
        <dbReference type="SAM" id="Coils"/>
    </source>
</evidence>
<sequence length="1331" mass="150432">MLSLFYGLRSMVTVFFLFKKNKTKKNTRVRVDPEVVPAGDHVFLQHEQPGSQQSEEQRILQQMSAEMVEVSVKAAEPLRAAGSLQQNRLFLDFFWDLARPDQEVRLKAVENLVQYLKTQNKEDELEYTFKRLVDGLGHTRQTARPGFSLALGQVLSAFEDVSLQSVLDRIKEKHSLQAVKKKLARNAMFGNLFGVLALHQSGRLSKEPPVVLGCVKLLQSLSQHKQHLKDLPNKTMTDILSEIPEEVFEEVLLSALQTDLASAFRTPEQLQLLLVALQRFPQTLKPKKLKNLLGSSTIINADNIPRLTEVLKMAAQSVKKERVLPAVVLDLLKLSLKEDSFQLFWNKAIVDGMLKEQQGPTHFLSFRLLGAALPLLSLSQLKEVLSGEVMMLYGEHVVTAQKPDRFKLAPEMDDYVSSFLQGCQDSDRQLAVMLGFSSLTNQGYPVVPSVWRVVQHLQPEALLGYVDWLKNMFLQPQMDRLLDFSTRKQKSNQEGKEQENWVFRLRKWIVARLSSIIDNHQVKKQEEQIMDVARFVFFHAFFSTKKASADIAETKEKLSVPLDERTRGVLVNSFFGLLMSMHHLPLSDDSAEGAAVNQKRVLGVTADGNMWIYHLVQYADVLLNQPKHVQNSRPFSPEQRQAWDSMLESVANLKKKAKKGPSAESSAFQQLFLLVGMHLFKAPEELLDIMKDLQSCMDKAQEKKAKKKKKKQASEQQEEVEPEWVEVMVDILLSLLSQQSRHIRQVCKTVFSSICPHVTAAALTAVLDVLDPDRDDEEDSAVVVTDDTNKPQKKKPKDGDEDEEMEESDDSEDSDEEAEDEAMEEEKDDDEEEEMENEEVDQNFRLELMKVLQQQNALATEEDGSSDEDMDDDAMMELDKSLSALFSEQKKKTQAKKDEKAKLQKERTLVREFKIKVLDLVEVFVARQAGSPLVLGLVEPLLTIIDRGMSSNSEQQEQDFLRRAADIFRNQLCRSKVYCRTAGDRQGELHDLLDKLMTKAQKLSDSSVCLYYFSASLYVVKVLRGAPPAETTDEPAAGRAAATDVEFMGNVDVDRVSTVFRDALSSFMSRRKSPLTAQMFTDLFSRFPVLCVKLLDTAVQNITSGVRDHQQGQACVLVLRAMQSREVQQLLHGAPWTKLCGNVTDQLAASLQNVGQAESKVVKEKVVKVLELCQFVVKQVHHQKLSVDMDPLQNVLQPLTSSIAFKKTGKLEDTYWAVMKHFGVTKPKVEKTKPDGDADQQEAPKKKKGFLPETKKRKKRNKPVLEPAGDKSTSTNKPGADKGQAKKKHDQKAKQKRPADGETASQLNPSKKSKTQPENQPAKKKKKKKKE</sequence>
<dbReference type="SUPFAM" id="SSF48371">
    <property type="entry name" value="ARM repeat"/>
    <property type="match status" value="1"/>
</dbReference>